<dbReference type="Proteomes" id="UP001595945">
    <property type="component" value="Unassembled WGS sequence"/>
</dbReference>
<dbReference type="GeneID" id="73047129"/>
<evidence type="ECO:0008006" key="3">
    <source>
        <dbReference type="Google" id="ProtNLM"/>
    </source>
</evidence>
<organism evidence="1 2">
    <name type="scientific">Halorussus aquaticus</name>
    <dbReference type="NCBI Taxonomy" id="2953748"/>
    <lineage>
        <taxon>Archaea</taxon>
        <taxon>Methanobacteriati</taxon>
        <taxon>Methanobacteriota</taxon>
        <taxon>Stenosarchaea group</taxon>
        <taxon>Halobacteria</taxon>
        <taxon>Halobacteriales</taxon>
        <taxon>Haladaptataceae</taxon>
        <taxon>Halorussus</taxon>
    </lineage>
</organism>
<reference evidence="1 2" key="1">
    <citation type="journal article" date="2019" name="Int. J. Syst. Evol. Microbiol.">
        <title>The Global Catalogue of Microorganisms (GCM) 10K type strain sequencing project: providing services to taxonomists for standard genome sequencing and annotation.</title>
        <authorList>
            <consortium name="The Broad Institute Genomics Platform"/>
            <consortium name="The Broad Institute Genome Sequencing Center for Infectious Disease"/>
            <person name="Wu L."/>
            <person name="Ma J."/>
        </authorList>
    </citation>
    <scope>NUCLEOTIDE SEQUENCE [LARGE SCALE GENOMIC DNA]</scope>
    <source>
        <strain evidence="1 2">XZYJ18</strain>
    </source>
</reference>
<evidence type="ECO:0000313" key="2">
    <source>
        <dbReference type="Proteomes" id="UP001595945"/>
    </source>
</evidence>
<name>A0ABD5PZH0_9EURY</name>
<protein>
    <recommendedName>
        <fullName evidence="3">CopG family transcriptional regulator</fullName>
    </recommendedName>
</protein>
<dbReference type="EMBL" id="JBHSHT010000001">
    <property type="protein sequence ID" value="MFC4823869.1"/>
    <property type="molecule type" value="Genomic_DNA"/>
</dbReference>
<accession>A0ABD5PZH0</accession>
<gene>
    <name evidence="1" type="ORF">ACFO9K_06305</name>
</gene>
<dbReference type="AlphaFoldDB" id="A0ABD5PZH0"/>
<sequence length="72" mass="7867">MSTIQLPTDLSDRYELLADRLDGFDDADELAAYVLESTAAEIERGDVADGGADSADDDVVEDRLEQLGYLEK</sequence>
<proteinExistence type="predicted"/>
<comment type="caution">
    <text evidence="1">The sequence shown here is derived from an EMBL/GenBank/DDBJ whole genome shotgun (WGS) entry which is preliminary data.</text>
</comment>
<evidence type="ECO:0000313" key="1">
    <source>
        <dbReference type="EMBL" id="MFC4823869.1"/>
    </source>
</evidence>
<dbReference type="RefSeq" id="WP_254270090.1">
    <property type="nucleotide sequence ID" value="NZ_CP100401.1"/>
</dbReference>
<keyword evidence="2" id="KW-1185">Reference proteome</keyword>